<feature type="domain" description="Beta-lactamase hydrolase-like protein phosphatase-like" evidence="2">
    <location>
        <begin position="28"/>
        <end position="124"/>
    </location>
</feature>
<dbReference type="EMBL" id="LLXU01000126">
    <property type="protein sequence ID" value="KRG38080.1"/>
    <property type="molecule type" value="Genomic_DNA"/>
</dbReference>
<reference evidence="3 4" key="1">
    <citation type="submission" date="2015-10" db="EMBL/GenBank/DDBJ databases">
        <title>Genome sequencing and analysis of members of genus Stenotrophomonas.</title>
        <authorList>
            <person name="Patil P.P."/>
            <person name="Midha S."/>
            <person name="Patil P.B."/>
        </authorList>
    </citation>
    <scope>NUCLEOTIDE SEQUENCE [LARGE SCALE GENOMIC DNA]</scope>
    <source>
        <strain evidence="3 4">JCM 16536</strain>
    </source>
</reference>
<dbReference type="Proteomes" id="UP000051802">
    <property type="component" value="Unassembled WGS sequence"/>
</dbReference>
<accession>A0A0Q9ZYS8</accession>
<evidence type="ECO:0000313" key="4">
    <source>
        <dbReference type="Proteomes" id="UP000051802"/>
    </source>
</evidence>
<dbReference type="Pfam" id="PF04273">
    <property type="entry name" value="BLH_phosphatase"/>
    <property type="match status" value="1"/>
</dbReference>
<protein>
    <recommendedName>
        <fullName evidence="2">Beta-lactamase hydrolase-like protein phosphatase-like domain-containing protein</fullName>
    </recommendedName>
</protein>
<sequence>MVPRLLLAILLSVAHQVGACAEVQLLRPGLYAGGQPDEAQLRALAAQGVTTVIDLRGADEARGYAEADTARQLGLHYVALPVTGAQDITPAKAAALQHALDAAQGPVLLHCASGNRVGALLALSAHARGASDEEALAEGHAAGLGSLEPAVRAQLQDARR</sequence>
<evidence type="ECO:0000256" key="1">
    <source>
        <dbReference type="SAM" id="SignalP"/>
    </source>
</evidence>
<evidence type="ECO:0000259" key="2">
    <source>
        <dbReference type="Pfam" id="PF04273"/>
    </source>
</evidence>
<comment type="caution">
    <text evidence="3">The sequence shown here is derived from an EMBL/GenBank/DDBJ whole genome shotgun (WGS) entry which is preliminary data.</text>
</comment>
<dbReference type="InterPro" id="IPR005939">
    <property type="entry name" value="BLH_phosphatase-like"/>
</dbReference>
<keyword evidence="4" id="KW-1185">Reference proteome</keyword>
<feature type="signal peptide" evidence="1">
    <location>
        <begin position="1"/>
        <end position="21"/>
    </location>
</feature>
<organism evidence="3 4">
    <name type="scientific">Stenotrophomonas panacihumi</name>
    <dbReference type="NCBI Taxonomy" id="676599"/>
    <lineage>
        <taxon>Bacteria</taxon>
        <taxon>Pseudomonadati</taxon>
        <taxon>Pseudomonadota</taxon>
        <taxon>Gammaproteobacteria</taxon>
        <taxon>Lysobacterales</taxon>
        <taxon>Lysobacteraceae</taxon>
        <taxon>Stenotrophomonas</taxon>
    </lineage>
</organism>
<dbReference type="InterPro" id="IPR029021">
    <property type="entry name" value="Prot-tyrosine_phosphatase-like"/>
</dbReference>
<dbReference type="GO" id="GO:0016787">
    <property type="term" value="F:hydrolase activity"/>
    <property type="evidence" value="ECO:0007669"/>
    <property type="project" value="InterPro"/>
</dbReference>
<gene>
    <name evidence="3" type="ORF">ARC20_15680</name>
</gene>
<keyword evidence="1" id="KW-0732">Signal</keyword>
<feature type="chain" id="PRO_5006390034" description="Beta-lactamase hydrolase-like protein phosphatase-like domain-containing protein" evidence="1">
    <location>
        <begin position="22"/>
        <end position="160"/>
    </location>
</feature>
<proteinExistence type="predicted"/>
<dbReference type="STRING" id="676599.ARC20_15680"/>
<evidence type="ECO:0000313" key="3">
    <source>
        <dbReference type="EMBL" id="KRG38080.1"/>
    </source>
</evidence>
<name>A0A0Q9ZYS8_9GAMM</name>
<dbReference type="Gene3D" id="3.90.190.10">
    <property type="entry name" value="Protein tyrosine phosphatase superfamily"/>
    <property type="match status" value="1"/>
</dbReference>
<dbReference type="SUPFAM" id="SSF52799">
    <property type="entry name" value="(Phosphotyrosine protein) phosphatases II"/>
    <property type="match status" value="1"/>
</dbReference>
<dbReference type="AlphaFoldDB" id="A0A0Q9ZYS8"/>